<feature type="compositionally biased region" description="Basic and acidic residues" evidence="1">
    <location>
        <begin position="334"/>
        <end position="344"/>
    </location>
</feature>
<sequence length="397" mass="42382">MADDIYASGPVSSADRALLSQGQRARERSKLVVGADFLGWKSSAQPHETTPESSTIQETPQAPEVDSIEECDEGAIDADVNDSGDRGYCSDDSELPSLEELLSQARQGSGTGVSLDLKSTTASEQLEFIDRRDGGSGTGSETGAFPGIDAARGMFSSGNQDNPTVLDESEDEDDSQRRAVAPGHDDSNLDIAYSVDRDDSSLLSIIPTVTDGAHGTPSSPGDHTLQNSADGEEGGKKHENNRSSRESGGANEEPADGSEGQEIPASTGHIHDIFADYEQRFSTKNPNQQAQRQRTTRHPSTRAGSHQTVLSSFSAKQSVCGDGSQTSSTGDVGIEEHTRVEGHNTRLSCSPEANTADEPASQSGQDSEEQLPSPDGVGIFRRRQYSLDSPRDHKYYY</sequence>
<evidence type="ECO:0000313" key="2">
    <source>
        <dbReference type="EMBL" id="KKY14587.1"/>
    </source>
</evidence>
<feature type="compositionally biased region" description="Polar residues" evidence="1">
    <location>
        <begin position="42"/>
        <end position="60"/>
    </location>
</feature>
<dbReference type="OrthoDB" id="5431390at2759"/>
<comment type="caution">
    <text evidence="2">The sequence shown here is derived from an EMBL/GenBank/DDBJ whole genome shotgun (WGS) entry which is preliminary data.</text>
</comment>
<feature type="region of interest" description="Disordered" evidence="1">
    <location>
        <begin position="1"/>
        <end position="25"/>
    </location>
</feature>
<reference evidence="2 3" key="1">
    <citation type="submission" date="2015-05" db="EMBL/GenBank/DDBJ databases">
        <title>Distinctive expansion of gene families associated with plant cell wall degradation and secondary metabolism in the genomes of grapevine trunk pathogens.</title>
        <authorList>
            <person name="Lawrence D.P."/>
            <person name="Travadon R."/>
            <person name="Rolshausen P.E."/>
            <person name="Baumgartner K."/>
        </authorList>
    </citation>
    <scope>NUCLEOTIDE SEQUENCE [LARGE SCALE GENOMIC DNA]</scope>
    <source>
        <strain evidence="2">UCRPC4</strain>
    </source>
</reference>
<dbReference type="Proteomes" id="UP000053317">
    <property type="component" value="Unassembled WGS sequence"/>
</dbReference>
<proteinExistence type="predicted"/>
<name>A0A0G2DUF5_PHACM</name>
<feature type="region of interest" description="Disordered" evidence="1">
    <location>
        <begin position="40"/>
        <end position="397"/>
    </location>
</feature>
<accession>A0A0G2DUF5</accession>
<dbReference type="AlphaFoldDB" id="A0A0G2DUF5"/>
<gene>
    <name evidence="2" type="ORF">UCRPC4_g06697</name>
</gene>
<evidence type="ECO:0000313" key="3">
    <source>
        <dbReference type="Proteomes" id="UP000053317"/>
    </source>
</evidence>
<reference evidence="2 3" key="2">
    <citation type="submission" date="2015-05" db="EMBL/GenBank/DDBJ databases">
        <authorList>
            <person name="Morales-Cruz A."/>
            <person name="Amrine K.C."/>
            <person name="Cantu D."/>
        </authorList>
    </citation>
    <scope>NUCLEOTIDE SEQUENCE [LARGE SCALE GENOMIC DNA]</scope>
    <source>
        <strain evidence="2">UCRPC4</strain>
    </source>
</reference>
<organism evidence="2 3">
    <name type="scientific">Phaeomoniella chlamydospora</name>
    <name type="common">Phaeoacremonium chlamydosporum</name>
    <dbReference type="NCBI Taxonomy" id="158046"/>
    <lineage>
        <taxon>Eukaryota</taxon>
        <taxon>Fungi</taxon>
        <taxon>Dikarya</taxon>
        <taxon>Ascomycota</taxon>
        <taxon>Pezizomycotina</taxon>
        <taxon>Eurotiomycetes</taxon>
        <taxon>Chaetothyriomycetidae</taxon>
        <taxon>Phaeomoniellales</taxon>
        <taxon>Phaeomoniellaceae</taxon>
        <taxon>Phaeomoniella</taxon>
    </lineage>
</organism>
<feature type="compositionally biased region" description="Basic and acidic residues" evidence="1">
    <location>
        <begin position="269"/>
        <end position="281"/>
    </location>
</feature>
<feature type="compositionally biased region" description="Basic and acidic residues" evidence="1">
    <location>
        <begin position="233"/>
        <end position="245"/>
    </location>
</feature>
<feature type="compositionally biased region" description="Acidic residues" evidence="1">
    <location>
        <begin position="66"/>
        <end position="82"/>
    </location>
</feature>
<protein>
    <submittedName>
        <fullName evidence="2">Uncharacterized protein</fullName>
    </submittedName>
</protein>
<dbReference type="EMBL" id="LCWF01000221">
    <property type="protein sequence ID" value="KKY14587.1"/>
    <property type="molecule type" value="Genomic_DNA"/>
</dbReference>
<feature type="compositionally biased region" description="Polar residues" evidence="1">
    <location>
        <begin position="302"/>
        <end position="330"/>
    </location>
</feature>
<evidence type="ECO:0000256" key="1">
    <source>
        <dbReference type="SAM" id="MobiDB-lite"/>
    </source>
</evidence>
<keyword evidence="3" id="KW-1185">Reference proteome</keyword>
<feature type="compositionally biased region" description="Polar residues" evidence="1">
    <location>
        <begin position="282"/>
        <end position="293"/>
    </location>
</feature>
<feature type="compositionally biased region" description="Polar residues" evidence="1">
    <location>
        <begin position="216"/>
        <end position="229"/>
    </location>
</feature>